<sequence>MKLVNADRVEKATKLDLKGLNIATTGKWITLTGDASLVHTPNVNRKNDEKVTPVETKIMFGKDTAIVNLAAHSVNVIVLDLINRKDSIQCAPILLRRVMLFR</sequence>
<evidence type="ECO:0000313" key="1">
    <source>
        <dbReference type="EMBL" id="CAH1058114.1"/>
    </source>
</evidence>
<organism evidence="1 2">
    <name type="scientific">Paenibacillus pseudetheri</name>
    <dbReference type="NCBI Taxonomy" id="2897682"/>
    <lineage>
        <taxon>Bacteria</taxon>
        <taxon>Bacillati</taxon>
        <taxon>Bacillota</taxon>
        <taxon>Bacilli</taxon>
        <taxon>Bacillales</taxon>
        <taxon>Paenibacillaceae</taxon>
        <taxon>Paenibacillus</taxon>
    </lineage>
</organism>
<accession>A0ABN8FRD6</accession>
<proteinExistence type="predicted"/>
<dbReference type="SUPFAM" id="SSF51011">
    <property type="entry name" value="Glycosyl hydrolase domain"/>
    <property type="match status" value="1"/>
</dbReference>
<dbReference type="Proteomes" id="UP000838749">
    <property type="component" value="Unassembled WGS sequence"/>
</dbReference>
<protein>
    <submittedName>
        <fullName evidence="1">Uncharacterized protein</fullName>
    </submittedName>
</protein>
<name>A0ABN8FRD6_9BACL</name>
<keyword evidence="2" id="KW-1185">Reference proteome</keyword>
<dbReference type="Gene3D" id="2.60.40.1180">
    <property type="entry name" value="Golgi alpha-mannosidase II"/>
    <property type="match status" value="1"/>
</dbReference>
<comment type="caution">
    <text evidence="1">The sequence shown here is derived from an EMBL/GenBank/DDBJ whole genome shotgun (WGS) entry which is preliminary data.</text>
</comment>
<dbReference type="InterPro" id="IPR013780">
    <property type="entry name" value="Glyco_hydro_b"/>
</dbReference>
<gene>
    <name evidence="1" type="ORF">PAECIP111894_04287</name>
</gene>
<evidence type="ECO:0000313" key="2">
    <source>
        <dbReference type="Proteomes" id="UP000838749"/>
    </source>
</evidence>
<reference evidence="1" key="1">
    <citation type="submission" date="2021-12" db="EMBL/GenBank/DDBJ databases">
        <authorList>
            <person name="Criscuolo A."/>
        </authorList>
    </citation>
    <scope>NUCLEOTIDE SEQUENCE</scope>
    <source>
        <strain evidence="1">CIP111894</strain>
    </source>
</reference>
<dbReference type="EMBL" id="CAKMAB010000029">
    <property type="protein sequence ID" value="CAH1058114.1"/>
    <property type="molecule type" value="Genomic_DNA"/>
</dbReference>